<proteinExistence type="predicted"/>
<dbReference type="SUPFAM" id="SSF82185">
    <property type="entry name" value="Histone H3 K4-specific methyltransferase SET7/9 N-terminal domain"/>
    <property type="match status" value="1"/>
</dbReference>
<dbReference type="InterPro" id="IPR003409">
    <property type="entry name" value="MORN"/>
</dbReference>
<feature type="compositionally biased region" description="Low complexity" evidence="4">
    <location>
        <begin position="150"/>
        <end position="175"/>
    </location>
</feature>
<dbReference type="GO" id="GO:0005509">
    <property type="term" value="F:calcium ion binding"/>
    <property type="evidence" value="ECO:0007669"/>
    <property type="project" value="TreeGrafter"/>
</dbReference>
<gene>
    <name evidence="6" type="ORF">Cvel_5662</name>
</gene>
<dbReference type="GO" id="GO:0016020">
    <property type="term" value="C:membrane"/>
    <property type="evidence" value="ECO:0007669"/>
    <property type="project" value="TreeGrafter"/>
</dbReference>
<dbReference type="Gene3D" id="2.20.110.10">
    <property type="entry name" value="Histone H3 K4-specific methyltransferase SET7/9 N-terminal domain"/>
    <property type="match status" value="1"/>
</dbReference>
<dbReference type="EMBL" id="CDMZ01001853">
    <property type="protein sequence ID" value="CEM38429.1"/>
    <property type="molecule type" value="Genomic_DNA"/>
</dbReference>
<keyword evidence="3" id="KW-0106">Calcium</keyword>
<feature type="domain" description="C2" evidence="5">
    <location>
        <begin position="1"/>
        <end position="102"/>
    </location>
</feature>
<dbReference type="PROSITE" id="PS50004">
    <property type="entry name" value="C2"/>
    <property type="match status" value="1"/>
</dbReference>
<dbReference type="VEuPathDB" id="CryptoDB:Cvel_5662"/>
<dbReference type="InterPro" id="IPR000008">
    <property type="entry name" value="C2_dom"/>
</dbReference>
<evidence type="ECO:0000256" key="4">
    <source>
        <dbReference type="SAM" id="MobiDB-lite"/>
    </source>
</evidence>
<sequence length="296" mass="33022">MGRLHVTVVSGYRLKPMDSNGKADPYVTLTCRNHTYKTDRVRKTLEPRWNCNWVLEWEDFTPNPPLEFTVFDWNRWSSNDPMGRLSIQLLNLQPHKPLENSYPLDTQGFLILKILFVGNPPPQTAQGAATNLAQPPFVPTTSRQDPYPPQQHAYQQQQQPQQPQYPQQQITPNYPAQTTPGYGVPPGVPAYGAAAAPPAYEAAAAPPPPYGMEAGKAYHGQIRDGLFHGKRTLIYAGNEKYEGEFSFGKREGHGRYTYADGAVYEGQWVDDRIHGQGVAQFASGNRYDGQSASTAT</sequence>
<dbReference type="Pfam" id="PF00168">
    <property type="entry name" value="C2"/>
    <property type="match status" value="1"/>
</dbReference>
<dbReference type="PANTHER" id="PTHR45911">
    <property type="entry name" value="C2 DOMAIN-CONTAINING PROTEIN"/>
    <property type="match status" value="1"/>
</dbReference>
<dbReference type="SUPFAM" id="SSF49562">
    <property type="entry name" value="C2 domain (Calcium/lipid-binding domain, CaLB)"/>
    <property type="match status" value="1"/>
</dbReference>
<evidence type="ECO:0000259" key="5">
    <source>
        <dbReference type="PROSITE" id="PS50004"/>
    </source>
</evidence>
<keyword evidence="1" id="KW-0479">Metal-binding</keyword>
<name>A0A0G4H491_9ALVE</name>
<evidence type="ECO:0000313" key="6">
    <source>
        <dbReference type="EMBL" id="CEM38429.1"/>
    </source>
</evidence>
<organism evidence="6">
    <name type="scientific">Chromera velia CCMP2878</name>
    <dbReference type="NCBI Taxonomy" id="1169474"/>
    <lineage>
        <taxon>Eukaryota</taxon>
        <taxon>Sar</taxon>
        <taxon>Alveolata</taxon>
        <taxon>Colpodellida</taxon>
        <taxon>Chromeraceae</taxon>
        <taxon>Chromera</taxon>
    </lineage>
</organism>
<feature type="region of interest" description="Disordered" evidence="4">
    <location>
        <begin position="124"/>
        <end position="182"/>
    </location>
</feature>
<dbReference type="InterPro" id="IPR035892">
    <property type="entry name" value="C2_domain_sf"/>
</dbReference>
<evidence type="ECO:0000256" key="3">
    <source>
        <dbReference type="ARBA" id="ARBA00022837"/>
    </source>
</evidence>
<dbReference type="SMART" id="SM00239">
    <property type="entry name" value="C2"/>
    <property type="match status" value="1"/>
</dbReference>
<evidence type="ECO:0000256" key="2">
    <source>
        <dbReference type="ARBA" id="ARBA00022737"/>
    </source>
</evidence>
<evidence type="ECO:0000256" key="1">
    <source>
        <dbReference type="ARBA" id="ARBA00022723"/>
    </source>
</evidence>
<feature type="compositionally biased region" description="Polar residues" evidence="4">
    <location>
        <begin position="124"/>
        <end position="143"/>
    </location>
</feature>
<reference evidence="6" key="1">
    <citation type="submission" date="2014-11" db="EMBL/GenBank/DDBJ databases">
        <authorList>
            <person name="Otto D Thomas"/>
            <person name="Naeem Raeece"/>
        </authorList>
    </citation>
    <scope>NUCLEOTIDE SEQUENCE</scope>
</reference>
<accession>A0A0G4H491</accession>
<dbReference type="SMART" id="SM00698">
    <property type="entry name" value="MORN"/>
    <property type="match status" value="3"/>
</dbReference>
<protein>
    <recommendedName>
        <fullName evidence="5">C2 domain-containing protein</fullName>
    </recommendedName>
</protein>
<keyword evidence="2" id="KW-0677">Repeat</keyword>
<dbReference type="AlphaFoldDB" id="A0A0G4H491"/>
<dbReference type="Gene3D" id="2.60.40.150">
    <property type="entry name" value="C2 domain"/>
    <property type="match status" value="1"/>
</dbReference>
<dbReference type="Pfam" id="PF02493">
    <property type="entry name" value="MORN"/>
    <property type="match status" value="3"/>
</dbReference>
<dbReference type="PANTHER" id="PTHR45911:SF4">
    <property type="entry name" value="MULTIPLE C2 AND TRANSMEMBRANE DOMAIN-CONTAINING PROTEIN"/>
    <property type="match status" value="1"/>
</dbReference>